<dbReference type="Gene3D" id="1.20.1090.10">
    <property type="entry name" value="Dehydroquinate synthase-like - alpha domain"/>
    <property type="match status" value="1"/>
</dbReference>
<gene>
    <name evidence="6" type="ORF">PCOR1329_LOCUS71726</name>
</gene>
<organism evidence="6 7">
    <name type="scientific">Prorocentrum cordatum</name>
    <dbReference type="NCBI Taxonomy" id="2364126"/>
    <lineage>
        <taxon>Eukaryota</taxon>
        <taxon>Sar</taxon>
        <taxon>Alveolata</taxon>
        <taxon>Dinophyceae</taxon>
        <taxon>Prorocentrales</taxon>
        <taxon>Prorocentraceae</taxon>
        <taxon>Prorocentrum</taxon>
    </lineage>
</organism>
<dbReference type="PANTHER" id="PTHR43622">
    <property type="entry name" value="3-DEHYDROQUINATE SYNTHASE"/>
    <property type="match status" value="1"/>
</dbReference>
<comment type="cofactor">
    <cofactor evidence="1">
        <name>Co(2+)</name>
        <dbReference type="ChEBI" id="CHEBI:48828"/>
    </cofactor>
</comment>
<keyword evidence="3" id="KW-0520">NAD</keyword>
<keyword evidence="4" id="KW-0732">Signal</keyword>
<name>A0ABN9WYJ4_9DINO</name>
<dbReference type="EMBL" id="CAUYUJ010019538">
    <property type="protein sequence ID" value="CAK0891943.1"/>
    <property type="molecule type" value="Genomic_DNA"/>
</dbReference>
<sequence length="178" mass="19393">MMGGEALMKLLVLGIDAKMAVLAKDAYEKTSGMVFEYGHTVSHAIEKAYGDGVVPHRLGVTYGMMSSSYAARKLGIMSSEDHEQHDKLCMLLLHRWKLPEPRPSAERVLALAMQDSKRGITSEAEDEISDVLLRKMGDVVETKTSNLSKFPCSLVHEWLVSMGFPAEGAPAKGGTGEP</sequence>
<accession>A0ABN9WYJ4</accession>
<feature type="signal peptide" evidence="4">
    <location>
        <begin position="1"/>
        <end position="23"/>
    </location>
</feature>
<evidence type="ECO:0000256" key="2">
    <source>
        <dbReference type="ARBA" id="ARBA00022723"/>
    </source>
</evidence>
<comment type="caution">
    <text evidence="6">The sequence shown here is derived from an EMBL/GenBank/DDBJ whole genome shotgun (WGS) entry which is preliminary data.</text>
</comment>
<evidence type="ECO:0000313" key="6">
    <source>
        <dbReference type="EMBL" id="CAK0891943.1"/>
    </source>
</evidence>
<evidence type="ECO:0000256" key="4">
    <source>
        <dbReference type="SAM" id="SignalP"/>
    </source>
</evidence>
<evidence type="ECO:0000259" key="5">
    <source>
        <dbReference type="Pfam" id="PF24621"/>
    </source>
</evidence>
<dbReference type="InterPro" id="IPR050071">
    <property type="entry name" value="Dehydroquinate_synthase"/>
</dbReference>
<evidence type="ECO:0000313" key="7">
    <source>
        <dbReference type="Proteomes" id="UP001189429"/>
    </source>
</evidence>
<feature type="domain" description="3-dehydroquinate synthase C-terminal" evidence="5">
    <location>
        <begin position="5"/>
        <end position="117"/>
    </location>
</feature>
<reference evidence="6" key="1">
    <citation type="submission" date="2023-10" db="EMBL/GenBank/DDBJ databases">
        <authorList>
            <person name="Chen Y."/>
            <person name="Shah S."/>
            <person name="Dougan E. K."/>
            <person name="Thang M."/>
            <person name="Chan C."/>
        </authorList>
    </citation>
    <scope>NUCLEOTIDE SEQUENCE [LARGE SCALE GENOMIC DNA]</scope>
</reference>
<proteinExistence type="predicted"/>
<keyword evidence="2" id="KW-0479">Metal-binding</keyword>
<protein>
    <recommendedName>
        <fullName evidence="5">3-dehydroquinate synthase C-terminal domain-containing protein</fullName>
    </recommendedName>
</protein>
<dbReference type="SUPFAM" id="SSF56796">
    <property type="entry name" value="Dehydroquinate synthase-like"/>
    <property type="match status" value="1"/>
</dbReference>
<evidence type="ECO:0000256" key="3">
    <source>
        <dbReference type="ARBA" id="ARBA00023027"/>
    </source>
</evidence>
<keyword evidence="7" id="KW-1185">Reference proteome</keyword>
<evidence type="ECO:0000256" key="1">
    <source>
        <dbReference type="ARBA" id="ARBA00001941"/>
    </source>
</evidence>
<dbReference type="Pfam" id="PF24621">
    <property type="entry name" value="DHQS_C"/>
    <property type="match status" value="1"/>
</dbReference>
<feature type="chain" id="PRO_5045469927" description="3-dehydroquinate synthase C-terminal domain-containing protein" evidence="4">
    <location>
        <begin position="24"/>
        <end position="178"/>
    </location>
</feature>
<dbReference type="PANTHER" id="PTHR43622:SF1">
    <property type="entry name" value="3-DEHYDROQUINATE SYNTHASE"/>
    <property type="match status" value="1"/>
</dbReference>
<dbReference type="Proteomes" id="UP001189429">
    <property type="component" value="Unassembled WGS sequence"/>
</dbReference>
<dbReference type="InterPro" id="IPR056179">
    <property type="entry name" value="DHQS_C"/>
</dbReference>